<protein>
    <submittedName>
        <fullName evidence="1">Uncharacterized protein</fullName>
    </submittedName>
</protein>
<organism evidence="1 2">
    <name type="scientific">Paraburkholderia bengalensis</name>
    <dbReference type="NCBI Taxonomy" id="2747562"/>
    <lineage>
        <taxon>Bacteria</taxon>
        <taxon>Pseudomonadati</taxon>
        <taxon>Pseudomonadota</taxon>
        <taxon>Betaproteobacteria</taxon>
        <taxon>Burkholderiales</taxon>
        <taxon>Burkholderiaceae</taxon>
        <taxon>Paraburkholderia</taxon>
    </lineage>
</organism>
<comment type="caution">
    <text evidence="1">The sequence shown here is derived from an EMBL/GenBank/DDBJ whole genome shotgun (WGS) entry which is preliminary data.</text>
</comment>
<accession>A0ABU8IPY2</accession>
<sequence>MRAEPSNTEVYALAEARLSKLEAWTKVVEDIRISSGDIKNFPYFSRLSTHRRFPVFLRFNTPLPLAPEHFVPFPDLIYLKFKNRPTSMFFRLGRTNFPNGRSFSHLLSLRLFLTRVADAFKIKSLPNPDAVMAQKCPPAAAALSTIQYMFDFTRPVHDSPLGAHFELVGREVVQCTAHKFEFVFRILAIYSELLDFFSYRVGNEGIPVAEMQRAVDQLTSYARFSKTFYRPSADVKDCATATLALPASPEFTRLTSRGIFRRWKNNFATTAVR</sequence>
<proteinExistence type="predicted"/>
<name>A0ABU8IPY2_9BURK</name>
<dbReference type="EMBL" id="JACFYJ010000012">
    <property type="protein sequence ID" value="MEI5997630.1"/>
    <property type="molecule type" value="Genomic_DNA"/>
</dbReference>
<gene>
    <name evidence="1" type="ORF">H3V53_10560</name>
</gene>
<reference evidence="1 2" key="1">
    <citation type="journal article" date="2022" name="Arch. Microbiol.">
        <title>Paraburkholderia bengalensis sp. nov. isolated from roots of Oryza sativa, IR64.</title>
        <authorList>
            <person name="Nag P."/>
            <person name="Mondal N."/>
            <person name="Sarkar J."/>
            <person name="Das S."/>
        </authorList>
    </citation>
    <scope>NUCLEOTIDE SEQUENCE [LARGE SCALE GENOMIC DNA]</scope>
    <source>
        <strain evidence="1 2">IR64_4_BI</strain>
    </source>
</reference>
<evidence type="ECO:0000313" key="2">
    <source>
        <dbReference type="Proteomes" id="UP001386437"/>
    </source>
</evidence>
<dbReference type="Proteomes" id="UP001386437">
    <property type="component" value="Unassembled WGS sequence"/>
</dbReference>
<evidence type="ECO:0000313" key="1">
    <source>
        <dbReference type="EMBL" id="MEI5997630.1"/>
    </source>
</evidence>
<dbReference type="RefSeq" id="WP_336597883.1">
    <property type="nucleotide sequence ID" value="NZ_JACFYJ010000012.1"/>
</dbReference>
<keyword evidence="2" id="KW-1185">Reference proteome</keyword>